<accession>A0A4V3X977</accession>
<keyword evidence="1" id="KW-1133">Transmembrane helix</keyword>
<proteinExistence type="predicted"/>
<keyword evidence="1" id="KW-0472">Membrane</keyword>
<evidence type="ECO:0000313" key="3">
    <source>
        <dbReference type="Proteomes" id="UP000308199"/>
    </source>
</evidence>
<dbReference type="AlphaFoldDB" id="A0A4V3X977"/>
<sequence>MSPSPPPPPPPPTSAMRVADLPIVPLLLATALAVQGLRKRSLSPSGAAAAFAVGALMLSVRVRTFGVSLIVFY</sequence>
<keyword evidence="3" id="KW-1185">Reference proteome</keyword>
<feature type="transmembrane region" description="Helical" evidence="1">
    <location>
        <begin position="46"/>
        <end position="72"/>
    </location>
</feature>
<evidence type="ECO:0000256" key="1">
    <source>
        <dbReference type="SAM" id="Phobius"/>
    </source>
</evidence>
<protein>
    <submittedName>
        <fullName evidence="2">Uncharacterized protein</fullName>
    </submittedName>
</protein>
<keyword evidence="1" id="KW-0812">Transmembrane</keyword>
<comment type="caution">
    <text evidence="2">The sequence shown here is derived from an EMBL/GenBank/DDBJ whole genome shotgun (WGS) entry which is preliminary data.</text>
</comment>
<name>A0A4V3X977_9AGAM</name>
<gene>
    <name evidence="2" type="ORF">EW145_g8485</name>
</gene>
<feature type="non-terminal residue" evidence="2">
    <location>
        <position position="73"/>
    </location>
</feature>
<dbReference type="OrthoDB" id="30881at2759"/>
<reference evidence="2 3" key="1">
    <citation type="submission" date="2019-02" db="EMBL/GenBank/DDBJ databases">
        <title>Genome sequencing of the rare red list fungi Phellinidium pouzarii.</title>
        <authorList>
            <person name="Buettner E."/>
            <person name="Kellner H."/>
        </authorList>
    </citation>
    <scope>NUCLEOTIDE SEQUENCE [LARGE SCALE GENOMIC DNA]</scope>
    <source>
        <strain evidence="2 3">DSM 108285</strain>
    </source>
</reference>
<dbReference type="Proteomes" id="UP000308199">
    <property type="component" value="Unassembled WGS sequence"/>
</dbReference>
<feature type="transmembrane region" description="Helical" evidence="1">
    <location>
        <begin position="15"/>
        <end position="34"/>
    </location>
</feature>
<organism evidence="2 3">
    <name type="scientific">Phellinidium pouzarii</name>
    <dbReference type="NCBI Taxonomy" id="167371"/>
    <lineage>
        <taxon>Eukaryota</taxon>
        <taxon>Fungi</taxon>
        <taxon>Dikarya</taxon>
        <taxon>Basidiomycota</taxon>
        <taxon>Agaricomycotina</taxon>
        <taxon>Agaricomycetes</taxon>
        <taxon>Hymenochaetales</taxon>
        <taxon>Hymenochaetaceae</taxon>
        <taxon>Phellinidium</taxon>
    </lineage>
</organism>
<evidence type="ECO:0000313" key="2">
    <source>
        <dbReference type="EMBL" id="THG93062.1"/>
    </source>
</evidence>
<dbReference type="EMBL" id="SGPK01001415">
    <property type="protein sequence ID" value="THG93062.1"/>
    <property type="molecule type" value="Genomic_DNA"/>
</dbReference>